<dbReference type="RefSeq" id="WP_181613571.1">
    <property type="nucleotide sequence ID" value="NZ_BAABAM010000004.1"/>
</dbReference>
<dbReference type="PANTHER" id="PTHR41775:SF1">
    <property type="entry name" value="PEPTIDASE M6-LIKE DOMAIN-CONTAINING PROTEIN"/>
    <property type="match status" value="1"/>
</dbReference>
<accession>A0A7W0CPE5</accession>
<keyword evidence="5" id="KW-1185">Reference proteome</keyword>
<sequence>MSRRGTLLLAIGLTAAGLTAPGTGAHADTTVARYIPSADDHYTNYVEPKIAAEDDKSALANPQARLRAEQVDNKHRDGNPVAARILAAREAEALRTGKNPFEFIYKKRPQKQEARLLTLLVEFSDTANDDFSGVQRQDFLDPAACVTEPAGTLLNGPLHNQLPNPAASGKDNFSMWVPDFSPQHYNDMLYSDKGITTRVRPDLKDPRDGKPGVDISGHSMKKMYEEMSKGAYTVTGEAVGWIKVPHSEGYYGAARCGERVQDMSGHPSNPRFPNGNEQLPIDAVATLAQQQPTFPWADYDVEDITDADGDGNYNEPDGVIDHLVLVHAGADKSGGGGAQGSYALWAHSSDVAGGSAIPGSDKRISNYILQGEDAGVGVFAHEYGHDLGLPDLYDNSGPGGDSDIAFWDLMANGSHSGPIFQSMPTHMGLWDKWILGWANPKVIDPGDRRQLVTVGQASRTPRLTEDGIRVNLPGLSRPQTTPRSGAKVWQSGNDQPNADVRITRSFQVPADAKFWMWNSYAIEAEWDFGFVEVSTDNGATWAEQKIYTEGGALVSTDDGYNDPNGSLARLGGKKYGLTGSQQAWRHDYVDLAAFAGKTVKLRLRYMTDELFMENGWFVDDLSLTSGASTVWSDDVEQGLNGWTPLVTSHSERTTGKGWQQGDGVAHVQQYYLAEWRTADGFDKGLHWAYDTNWFTDNAWNVERVRYNAPGLLITLRNHVYDVNDVDASQFDQPSIGSKGSLLAVDSHFEPLRYSGEAADHHPTLQKNLNAWLQPSNAAFGFAKTLPLKSCTNGTDVFTLSCNSFPAQRGVQQFTDAKTWYPGIEVRDGTLYYRDRDASVAVPSRDHLPYTTRVVNADGSPATELYGRQLSGGHVLGTGNPGDAGVQNGVQIKLVAPLPGNLGVIVDVTPAAAPQ</sequence>
<dbReference type="Pfam" id="PF20773">
    <property type="entry name" value="InhA-like_MAM"/>
    <property type="match status" value="1"/>
</dbReference>
<dbReference type="EMBL" id="JACDUR010000006">
    <property type="protein sequence ID" value="MBA2894855.1"/>
    <property type="molecule type" value="Genomic_DNA"/>
</dbReference>
<name>A0A7W0CPE5_9ACTN</name>
<evidence type="ECO:0000313" key="5">
    <source>
        <dbReference type="Proteomes" id="UP000530928"/>
    </source>
</evidence>
<feature type="region of interest" description="Disordered" evidence="1">
    <location>
        <begin position="198"/>
        <end position="217"/>
    </location>
</feature>
<reference evidence="4 5" key="1">
    <citation type="submission" date="2020-07" db="EMBL/GenBank/DDBJ databases">
        <title>Genomic Encyclopedia of Type Strains, Phase IV (KMG-IV): sequencing the most valuable type-strain genomes for metagenomic binning, comparative biology and taxonomic classification.</title>
        <authorList>
            <person name="Goeker M."/>
        </authorList>
    </citation>
    <scope>NUCLEOTIDE SEQUENCE [LARGE SCALE GENOMIC DNA]</scope>
    <source>
        <strain evidence="4 5">DSM 45533</strain>
    </source>
</reference>
<dbReference type="PANTHER" id="PTHR41775">
    <property type="entry name" value="SECRETED PROTEIN-RELATED"/>
    <property type="match status" value="1"/>
</dbReference>
<dbReference type="Pfam" id="PF05547">
    <property type="entry name" value="Peptidase_M6"/>
    <property type="match status" value="1"/>
</dbReference>
<evidence type="ECO:0000313" key="4">
    <source>
        <dbReference type="EMBL" id="MBA2894855.1"/>
    </source>
</evidence>
<evidence type="ECO:0000256" key="2">
    <source>
        <dbReference type="SAM" id="SignalP"/>
    </source>
</evidence>
<evidence type="ECO:0000259" key="3">
    <source>
        <dbReference type="Pfam" id="PF05547"/>
    </source>
</evidence>
<protein>
    <submittedName>
        <fullName evidence="4">Immune inhibitor A</fullName>
        <ecNumber evidence="4">3.4.24.-</ecNumber>
    </submittedName>
</protein>
<feature type="chain" id="PRO_5031025917" evidence="2">
    <location>
        <begin position="28"/>
        <end position="914"/>
    </location>
</feature>
<dbReference type="NCBIfam" id="TIGR03296">
    <property type="entry name" value="M6dom_TIGR03296"/>
    <property type="match status" value="1"/>
</dbReference>
<dbReference type="AlphaFoldDB" id="A0A7W0CPE5"/>
<organism evidence="4 5">
    <name type="scientific">Nonomuraea soli</name>
    <dbReference type="NCBI Taxonomy" id="1032476"/>
    <lineage>
        <taxon>Bacteria</taxon>
        <taxon>Bacillati</taxon>
        <taxon>Actinomycetota</taxon>
        <taxon>Actinomycetes</taxon>
        <taxon>Streptosporangiales</taxon>
        <taxon>Streptosporangiaceae</taxon>
        <taxon>Nonomuraea</taxon>
    </lineage>
</organism>
<dbReference type="GO" id="GO:0006508">
    <property type="term" value="P:proteolysis"/>
    <property type="evidence" value="ECO:0007669"/>
    <property type="project" value="InterPro"/>
</dbReference>
<feature type="region of interest" description="Disordered" evidence="1">
    <location>
        <begin position="472"/>
        <end position="494"/>
    </location>
</feature>
<feature type="compositionally biased region" description="Basic and acidic residues" evidence="1">
    <location>
        <begin position="199"/>
        <end position="211"/>
    </location>
</feature>
<gene>
    <name evidence="4" type="ORF">HNR30_006227</name>
</gene>
<comment type="caution">
    <text evidence="4">The sequence shown here is derived from an EMBL/GenBank/DDBJ whole genome shotgun (WGS) entry which is preliminary data.</text>
</comment>
<proteinExistence type="predicted"/>
<feature type="domain" description="Peptidase M6-like" evidence="3">
    <location>
        <begin position="108"/>
        <end position="432"/>
    </location>
</feature>
<feature type="signal peptide" evidence="2">
    <location>
        <begin position="1"/>
        <end position="27"/>
    </location>
</feature>
<dbReference type="GO" id="GO:0008233">
    <property type="term" value="F:peptidase activity"/>
    <property type="evidence" value="ECO:0007669"/>
    <property type="project" value="InterPro"/>
</dbReference>
<keyword evidence="2" id="KW-0732">Signal</keyword>
<dbReference type="SUPFAM" id="SSF55486">
    <property type="entry name" value="Metalloproteases ('zincins'), catalytic domain"/>
    <property type="match status" value="1"/>
</dbReference>
<dbReference type="Proteomes" id="UP000530928">
    <property type="component" value="Unassembled WGS sequence"/>
</dbReference>
<dbReference type="EC" id="3.4.24.-" evidence="4"/>
<keyword evidence="4" id="KW-0378">Hydrolase</keyword>
<dbReference type="InterPro" id="IPR008757">
    <property type="entry name" value="Peptidase_M6-like_domain"/>
</dbReference>
<evidence type="ECO:0000256" key="1">
    <source>
        <dbReference type="SAM" id="MobiDB-lite"/>
    </source>
</evidence>